<sequence>MELRTVACAPLCAYTRNVSRAQCSSVVPPFKVFPERWGSPTLLRWQPLTPKRYIWTALDMTWWSGSLTSWIAGLPCLDFFCWGQTRALANETPMSRRSYISSCRGDARHARNLLER</sequence>
<evidence type="ECO:0000313" key="1">
    <source>
        <dbReference type="EMBL" id="GBM53296.1"/>
    </source>
</evidence>
<reference evidence="1 2" key="1">
    <citation type="journal article" date="2019" name="Sci. Rep.">
        <title>Orb-weaving spider Araneus ventricosus genome elucidates the spidroin gene catalogue.</title>
        <authorList>
            <person name="Kono N."/>
            <person name="Nakamura H."/>
            <person name="Ohtoshi R."/>
            <person name="Moran D.A.P."/>
            <person name="Shinohara A."/>
            <person name="Yoshida Y."/>
            <person name="Fujiwara M."/>
            <person name="Mori M."/>
            <person name="Tomita M."/>
            <person name="Arakawa K."/>
        </authorList>
    </citation>
    <scope>NUCLEOTIDE SEQUENCE [LARGE SCALE GENOMIC DNA]</scope>
</reference>
<dbReference type="EMBL" id="BGPR01001413">
    <property type="protein sequence ID" value="GBM53296.1"/>
    <property type="molecule type" value="Genomic_DNA"/>
</dbReference>
<comment type="caution">
    <text evidence="1">The sequence shown here is derived from an EMBL/GenBank/DDBJ whole genome shotgun (WGS) entry which is preliminary data.</text>
</comment>
<organism evidence="1 2">
    <name type="scientific">Araneus ventricosus</name>
    <name type="common">Orbweaver spider</name>
    <name type="synonym">Epeira ventricosa</name>
    <dbReference type="NCBI Taxonomy" id="182803"/>
    <lineage>
        <taxon>Eukaryota</taxon>
        <taxon>Metazoa</taxon>
        <taxon>Ecdysozoa</taxon>
        <taxon>Arthropoda</taxon>
        <taxon>Chelicerata</taxon>
        <taxon>Arachnida</taxon>
        <taxon>Araneae</taxon>
        <taxon>Araneomorphae</taxon>
        <taxon>Entelegynae</taxon>
        <taxon>Araneoidea</taxon>
        <taxon>Araneidae</taxon>
        <taxon>Araneus</taxon>
    </lineage>
</organism>
<gene>
    <name evidence="1" type="ORF">AVEN_259289_1</name>
</gene>
<keyword evidence="2" id="KW-1185">Reference proteome</keyword>
<evidence type="ECO:0000313" key="2">
    <source>
        <dbReference type="Proteomes" id="UP000499080"/>
    </source>
</evidence>
<protein>
    <submittedName>
        <fullName evidence="1">Uncharacterized protein</fullName>
    </submittedName>
</protein>
<dbReference type="AlphaFoldDB" id="A0A4Y2GKH4"/>
<name>A0A4Y2GKH4_ARAVE</name>
<dbReference type="Proteomes" id="UP000499080">
    <property type="component" value="Unassembled WGS sequence"/>
</dbReference>
<accession>A0A4Y2GKH4</accession>
<proteinExistence type="predicted"/>